<evidence type="ECO:0000256" key="6">
    <source>
        <dbReference type="ARBA" id="ARBA00022574"/>
    </source>
</evidence>
<evidence type="ECO:0000256" key="5">
    <source>
        <dbReference type="ARBA" id="ARBA00022553"/>
    </source>
</evidence>
<evidence type="ECO:0000256" key="2">
    <source>
        <dbReference type="ARBA" id="ARBA00005264"/>
    </source>
</evidence>
<comment type="similarity">
    <text evidence="2">Belongs to the WD repeat NOL10/ENP2 family.</text>
</comment>
<gene>
    <name evidence="15" type="ORF">DASC09_062690</name>
</gene>
<comment type="subunit">
    <text evidence="10">Component of the 90S pre-ribosomes.</text>
</comment>
<name>A0AAV5QXU0_9ASCO</name>
<feature type="compositionally biased region" description="Basic and acidic residues" evidence="11">
    <location>
        <begin position="581"/>
        <end position="600"/>
    </location>
</feature>
<dbReference type="GO" id="GO:0000462">
    <property type="term" value="P:maturation of SSU-rRNA from tricistronic rRNA transcript (SSU-rRNA, 5.8S rRNA, LSU-rRNA)"/>
    <property type="evidence" value="ECO:0007669"/>
    <property type="project" value="TreeGrafter"/>
</dbReference>
<keyword evidence="16" id="KW-1185">Reference proteome</keyword>
<feature type="region of interest" description="Disordered" evidence="11">
    <location>
        <begin position="505"/>
        <end position="729"/>
    </location>
</feature>
<evidence type="ECO:0000256" key="9">
    <source>
        <dbReference type="ARBA" id="ARBA00058105"/>
    </source>
</evidence>
<keyword evidence="8" id="KW-0539">Nucleus</keyword>
<evidence type="ECO:0000256" key="1">
    <source>
        <dbReference type="ARBA" id="ARBA00004604"/>
    </source>
</evidence>
<feature type="compositionally biased region" description="Acidic residues" evidence="11">
    <location>
        <begin position="548"/>
        <end position="563"/>
    </location>
</feature>
<keyword evidence="7" id="KW-0677">Repeat</keyword>
<dbReference type="InterPro" id="IPR036322">
    <property type="entry name" value="WD40_repeat_dom_sf"/>
</dbReference>
<keyword evidence="3" id="KW-0690">Ribosome biogenesis</keyword>
<evidence type="ECO:0000256" key="8">
    <source>
        <dbReference type="ARBA" id="ARBA00023242"/>
    </source>
</evidence>
<dbReference type="GeneID" id="90076918"/>
<evidence type="ECO:0000256" key="10">
    <source>
        <dbReference type="ARBA" id="ARBA00064135"/>
    </source>
</evidence>
<keyword evidence="5" id="KW-0597">Phosphoprotein</keyword>
<feature type="compositionally biased region" description="Basic and acidic residues" evidence="11">
    <location>
        <begin position="659"/>
        <end position="670"/>
    </location>
</feature>
<dbReference type="SUPFAM" id="SSF50978">
    <property type="entry name" value="WD40 repeat-like"/>
    <property type="match status" value="1"/>
</dbReference>
<dbReference type="RefSeq" id="XP_064855925.1">
    <property type="nucleotide sequence ID" value="XM_064999853.1"/>
</dbReference>
<dbReference type="InterPro" id="IPR056551">
    <property type="entry name" value="Beta-prop_NOL10_N"/>
</dbReference>
<keyword evidence="4" id="KW-0698">rRNA processing</keyword>
<dbReference type="InterPro" id="IPR040382">
    <property type="entry name" value="NOL10/Enp2"/>
</dbReference>
<reference evidence="15 16" key="1">
    <citation type="journal article" date="2023" name="Elife">
        <title>Identification of key yeast species and microbe-microbe interactions impacting larval growth of Drosophila in the wild.</title>
        <authorList>
            <person name="Mure A."/>
            <person name="Sugiura Y."/>
            <person name="Maeda R."/>
            <person name="Honda K."/>
            <person name="Sakurai N."/>
            <person name="Takahashi Y."/>
            <person name="Watada M."/>
            <person name="Katoh T."/>
            <person name="Gotoh A."/>
            <person name="Gotoh Y."/>
            <person name="Taniguchi I."/>
            <person name="Nakamura K."/>
            <person name="Hayashi T."/>
            <person name="Katayama T."/>
            <person name="Uemura T."/>
            <person name="Hattori Y."/>
        </authorList>
    </citation>
    <scope>NUCLEOTIDE SEQUENCE [LARGE SCALE GENOMIC DNA]</scope>
    <source>
        <strain evidence="15 16">SC-9</strain>
    </source>
</reference>
<dbReference type="Pfam" id="PF08159">
    <property type="entry name" value="NUC153"/>
    <property type="match status" value="1"/>
</dbReference>
<evidence type="ECO:0000259" key="14">
    <source>
        <dbReference type="Pfam" id="PF23098"/>
    </source>
</evidence>
<dbReference type="Pfam" id="PF23097">
    <property type="entry name" value="NOL10_2nd"/>
    <property type="match status" value="1"/>
</dbReference>
<proteinExistence type="inferred from homology"/>
<feature type="domain" description="Nucleolar protein 10-like second" evidence="13">
    <location>
        <begin position="382"/>
        <end position="430"/>
    </location>
</feature>
<comment type="caution">
    <text evidence="15">The sequence shown here is derived from an EMBL/GenBank/DDBJ whole genome shotgun (WGS) entry which is preliminary data.</text>
</comment>
<evidence type="ECO:0000256" key="4">
    <source>
        <dbReference type="ARBA" id="ARBA00022552"/>
    </source>
</evidence>
<feature type="domain" description="NUC153" evidence="12">
    <location>
        <begin position="490"/>
        <end position="518"/>
    </location>
</feature>
<evidence type="ECO:0000256" key="11">
    <source>
        <dbReference type="SAM" id="MobiDB-lite"/>
    </source>
</evidence>
<keyword evidence="6" id="KW-0853">WD repeat</keyword>
<feature type="compositionally biased region" description="Polar residues" evidence="11">
    <location>
        <begin position="645"/>
        <end position="657"/>
    </location>
</feature>
<evidence type="ECO:0000313" key="16">
    <source>
        <dbReference type="Proteomes" id="UP001360560"/>
    </source>
</evidence>
<evidence type="ECO:0000259" key="13">
    <source>
        <dbReference type="Pfam" id="PF23097"/>
    </source>
</evidence>
<dbReference type="GO" id="GO:0032040">
    <property type="term" value="C:small-subunit processome"/>
    <property type="evidence" value="ECO:0007669"/>
    <property type="project" value="TreeGrafter"/>
</dbReference>
<evidence type="ECO:0000256" key="3">
    <source>
        <dbReference type="ARBA" id="ARBA00022517"/>
    </source>
</evidence>
<dbReference type="GO" id="GO:0030686">
    <property type="term" value="C:90S preribosome"/>
    <property type="evidence" value="ECO:0007669"/>
    <property type="project" value="TreeGrafter"/>
</dbReference>
<dbReference type="InterPro" id="IPR056550">
    <property type="entry name" value="NOL10_2nd"/>
</dbReference>
<comment type="subcellular location">
    <subcellularLocation>
        <location evidence="1">Nucleus</location>
        <location evidence="1">Nucleolus</location>
    </subcellularLocation>
</comment>
<dbReference type="AlphaFoldDB" id="A0AAV5QXU0"/>
<dbReference type="FunFam" id="2.130.10.10:FF:000537">
    <property type="entry name" value="Ribosome biogenesis protein ENP2"/>
    <property type="match status" value="1"/>
</dbReference>
<accession>A0AAV5QXU0</accession>
<feature type="compositionally biased region" description="Basic and acidic residues" evidence="11">
    <location>
        <begin position="708"/>
        <end position="729"/>
    </location>
</feature>
<protein>
    <submittedName>
        <fullName evidence="15">Ribosome biosynthesis protein</fullName>
    </submittedName>
</protein>
<dbReference type="Gene3D" id="2.130.10.10">
    <property type="entry name" value="YVTN repeat-like/Quinoprotein amine dehydrogenase"/>
    <property type="match status" value="1"/>
</dbReference>
<dbReference type="InterPro" id="IPR015943">
    <property type="entry name" value="WD40/YVTN_repeat-like_dom_sf"/>
</dbReference>
<dbReference type="InterPro" id="IPR012580">
    <property type="entry name" value="NUC153"/>
</dbReference>
<feature type="compositionally biased region" description="Basic and acidic residues" evidence="11">
    <location>
        <begin position="607"/>
        <end position="616"/>
    </location>
</feature>
<feature type="compositionally biased region" description="Polar residues" evidence="11">
    <location>
        <begin position="619"/>
        <end position="635"/>
    </location>
</feature>
<dbReference type="Proteomes" id="UP001360560">
    <property type="component" value="Unassembled WGS sequence"/>
</dbReference>
<evidence type="ECO:0000259" key="12">
    <source>
        <dbReference type="Pfam" id="PF08159"/>
    </source>
</evidence>
<evidence type="ECO:0000313" key="15">
    <source>
        <dbReference type="EMBL" id="GMM38930.1"/>
    </source>
</evidence>
<dbReference type="PANTHER" id="PTHR14927">
    <property type="entry name" value="NUCLEOLAR PROTEIN 10"/>
    <property type="match status" value="1"/>
</dbReference>
<dbReference type="Pfam" id="PF23098">
    <property type="entry name" value="Beta-prop_NOL10_N"/>
    <property type="match status" value="1"/>
</dbReference>
<comment type="function">
    <text evidence="9">May be involved in rRNA-processing and ribosome biosynthesis.</text>
</comment>
<evidence type="ECO:0000256" key="7">
    <source>
        <dbReference type="ARBA" id="ARBA00022737"/>
    </source>
</evidence>
<dbReference type="PANTHER" id="PTHR14927:SF0">
    <property type="entry name" value="NUCLEOLAR PROTEIN 10"/>
    <property type="match status" value="1"/>
</dbReference>
<organism evidence="15 16">
    <name type="scientific">Saccharomycopsis crataegensis</name>
    <dbReference type="NCBI Taxonomy" id="43959"/>
    <lineage>
        <taxon>Eukaryota</taxon>
        <taxon>Fungi</taxon>
        <taxon>Dikarya</taxon>
        <taxon>Ascomycota</taxon>
        <taxon>Saccharomycotina</taxon>
        <taxon>Saccharomycetes</taxon>
        <taxon>Saccharomycopsidaceae</taxon>
        <taxon>Saccharomycopsis</taxon>
    </lineage>
</organism>
<dbReference type="EMBL" id="BTFZ01000020">
    <property type="protein sequence ID" value="GMM38930.1"/>
    <property type="molecule type" value="Genomic_DNA"/>
</dbReference>
<sequence>MVLKSTSSNNISVYQVSGTNFSRALPDWIAKKRKKSLKNDLEYQQRIELIQDFEFSEASNKIRVTNDGKYCMATGVYKPQIHVYDFENLSLKFDRHTNAENVDFLLMADDWTKSVHLQNDRSIEFQNKGGLHYRTRIPHFGRGLAYETNSCNLFVAASQSELFRLNLTKGVFLKPFDLEIEQGKGANCVDINPKNSLLSVGLEKNIVEFWDPRARFRVAKLTVEDNGFSDFATNLLGVTATSFKDDGLHFACGTSDGKSYIYDLRSSNPITVKDQGYGYDIKKLTWLNNNKNNQDAQDLILSSDKRIAKIWNSETGKPYASMEPSVDINDIAYIPDSGMFFMANEGIQMHTYYIPNLGPAPQWCSFLDNLTEEMEEKPSDTIYSNYKFITKEELKKLNIAHLVGTKVLRSYMHGYFISTELYDKVSLIANTMSYKDMRDREVRQQMAKQSESRIKSSGVASSKIKVNKNLIEKLSEKKHGDKMVDSLLADDRFTDMFENPDFQIDEDAHDYKQLNPVKAPGETDDRPRALTAAEESDEERMNKNYERSDDESASESEGEEDYNDKDKSSDTSDSEPESEDEVARKMRIAEEKADEKERRRVERYKKSKAESDKFLKQLENANKSNKSFNMLSADSGNGDAKSGRSFKSLTSEINKNQRISKEQSSHEQVRVHRHGKGEVEISFVPQSAKEKKQQKQKILDEEDYDEEKDGRREQRYEGRRRVSKRTIFE</sequence>
<feature type="domain" description="Nucleolar protein 10-like N-terminal" evidence="14">
    <location>
        <begin position="21"/>
        <end position="378"/>
    </location>
</feature>
<feature type="compositionally biased region" description="Basic and acidic residues" evidence="11">
    <location>
        <begin position="688"/>
        <end position="699"/>
    </location>
</feature>